<name>A0A2M7XGW2_9BACT</name>
<gene>
    <name evidence="1" type="ORF">CO173_00105</name>
</gene>
<dbReference type="Proteomes" id="UP000231263">
    <property type="component" value="Unassembled WGS sequence"/>
</dbReference>
<evidence type="ECO:0000313" key="1">
    <source>
        <dbReference type="EMBL" id="PJA47130.1"/>
    </source>
</evidence>
<comment type="caution">
    <text evidence="1">The sequence shown here is derived from an EMBL/GenBank/DDBJ whole genome shotgun (WGS) entry which is preliminary data.</text>
</comment>
<proteinExistence type="predicted"/>
<reference evidence="2" key="1">
    <citation type="submission" date="2017-09" db="EMBL/GenBank/DDBJ databases">
        <title>Depth-based differentiation of microbial function through sediment-hosted aquifers and enrichment of novel symbionts in the deep terrestrial subsurface.</title>
        <authorList>
            <person name="Probst A.J."/>
            <person name="Ladd B."/>
            <person name="Jarett J.K."/>
            <person name="Geller-Mcgrath D.E."/>
            <person name="Sieber C.M.K."/>
            <person name="Emerson J.B."/>
            <person name="Anantharaman K."/>
            <person name="Thomas B.C."/>
            <person name="Malmstrom R."/>
            <person name="Stieglmeier M."/>
            <person name="Klingl A."/>
            <person name="Woyke T."/>
            <person name="Ryan C.M."/>
            <person name="Banfield J.F."/>
        </authorList>
    </citation>
    <scope>NUCLEOTIDE SEQUENCE [LARGE SCALE GENOMIC DNA]</scope>
</reference>
<dbReference type="EMBL" id="PFWT01000001">
    <property type="protein sequence ID" value="PJA47130.1"/>
    <property type="molecule type" value="Genomic_DNA"/>
</dbReference>
<dbReference type="AlphaFoldDB" id="A0A2M7XGW2"/>
<sequence length="206" mass="22147">MSTYVTPEQVKVALSNLYPEGAEEDNFCIILTGQSTAEVAAQPDSVWLFDLDALRVNRGDGKFVSMGVSTALGYCGPIGEEEPAQQELNVDGKRVVGRVVSFADAKGNMIVRKSGGYGGAQYEMRRTSLSRGEPLLEGTQLVGYILTNMKRLDGWVECLVAVVDDLASHLKDDEQVMSLAEFAEASPDALSLAAAVKIAAKLGWIK</sequence>
<accession>A0A2M7XGW2</accession>
<evidence type="ECO:0000313" key="2">
    <source>
        <dbReference type="Proteomes" id="UP000231263"/>
    </source>
</evidence>
<organism evidence="1 2">
    <name type="scientific">Candidatus Uhrbacteria bacterium CG_4_9_14_3_um_filter_41_35</name>
    <dbReference type="NCBI Taxonomy" id="1975034"/>
    <lineage>
        <taxon>Bacteria</taxon>
        <taxon>Candidatus Uhriibacteriota</taxon>
    </lineage>
</organism>
<protein>
    <submittedName>
        <fullName evidence="1">Uncharacterized protein</fullName>
    </submittedName>
</protein>